<dbReference type="InterPro" id="IPR001347">
    <property type="entry name" value="SIS_dom"/>
</dbReference>
<organism evidence="2 3">
    <name type="scientific">Micromonospora rhizosphaerae</name>
    <dbReference type="NCBI Taxonomy" id="568872"/>
    <lineage>
        <taxon>Bacteria</taxon>
        <taxon>Bacillati</taxon>
        <taxon>Actinomycetota</taxon>
        <taxon>Actinomycetes</taxon>
        <taxon>Micromonosporales</taxon>
        <taxon>Micromonosporaceae</taxon>
        <taxon>Micromonospora</taxon>
    </lineage>
</organism>
<gene>
    <name evidence="2" type="ORF">GA0070624_4872</name>
</gene>
<proteinExistence type="predicted"/>
<protein>
    <submittedName>
        <fullName evidence="2">D-sedoheptulose 7-phosphate isomerase</fullName>
    </submittedName>
</protein>
<evidence type="ECO:0000313" key="3">
    <source>
        <dbReference type="Proteomes" id="UP000199413"/>
    </source>
</evidence>
<feature type="domain" description="SIS" evidence="1">
    <location>
        <begin position="37"/>
        <end position="200"/>
    </location>
</feature>
<reference evidence="3" key="1">
    <citation type="submission" date="2016-06" db="EMBL/GenBank/DDBJ databases">
        <authorList>
            <person name="Varghese N."/>
            <person name="Submissions Spin"/>
        </authorList>
    </citation>
    <scope>NUCLEOTIDE SEQUENCE [LARGE SCALE GENOMIC DNA]</scope>
    <source>
        <strain evidence="3">DSM 45431</strain>
    </source>
</reference>
<keyword evidence="3" id="KW-1185">Reference proteome</keyword>
<name>A0A1C6SWV9_9ACTN</name>
<dbReference type="CDD" id="cd05006">
    <property type="entry name" value="SIS_GmhA"/>
    <property type="match status" value="1"/>
</dbReference>
<dbReference type="AlphaFoldDB" id="A0A1C6SWV9"/>
<sequence length="204" mass="21751">MHPPVLPAVHRAFARRVAPAEALAGDATQIARACYEMAVRFHRGGKLIVFGNGGPATDAQHVVVEFVHPVIVGKRALPAISLTNDAATLTGIARAEGFDEVFAAQVRLLASPEDIALGLSVDGRCANVRRGLAAARDRGLLTVGLLGADGGDIARDAVVDHVVVARSDDPCIVKEVHVTIYHILWELVHVFFEQPGLLEPEVIR</sequence>
<evidence type="ECO:0000259" key="1">
    <source>
        <dbReference type="PROSITE" id="PS51464"/>
    </source>
</evidence>
<dbReference type="PROSITE" id="PS51464">
    <property type="entry name" value="SIS"/>
    <property type="match status" value="1"/>
</dbReference>
<evidence type="ECO:0000313" key="2">
    <source>
        <dbReference type="EMBL" id="SCL33980.1"/>
    </source>
</evidence>
<dbReference type="InterPro" id="IPR050099">
    <property type="entry name" value="SIS_GmhA/DiaA_subfam"/>
</dbReference>
<dbReference type="Proteomes" id="UP000199413">
    <property type="component" value="Unassembled WGS sequence"/>
</dbReference>
<dbReference type="InterPro" id="IPR046348">
    <property type="entry name" value="SIS_dom_sf"/>
</dbReference>
<keyword evidence="2" id="KW-0413">Isomerase</keyword>
<dbReference type="Gene3D" id="3.40.50.10490">
    <property type="entry name" value="Glucose-6-phosphate isomerase like protein, domain 1"/>
    <property type="match status" value="1"/>
</dbReference>
<dbReference type="Pfam" id="PF13580">
    <property type="entry name" value="SIS_2"/>
    <property type="match status" value="1"/>
</dbReference>
<dbReference type="STRING" id="568872.GA0070624_4872"/>
<dbReference type="InterPro" id="IPR035461">
    <property type="entry name" value="GmhA/DiaA"/>
</dbReference>
<dbReference type="SUPFAM" id="SSF53697">
    <property type="entry name" value="SIS domain"/>
    <property type="match status" value="1"/>
</dbReference>
<accession>A0A1C6SWV9</accession>
<dbReference type="EMBL" id="FMHV01000002">
    <property type="protein sequence ID" value="SCL33980.1"/>
    <property type="molecule type" value="Genomic_DNA"/>
</dbReference>
<dbReference type="GO" id="GO:1901135">
    <property type="term" value="P:carbohydrate derivative metabolic process"/>
    <property type="evidence" value="ECO:0007669"/>
    <property type="project" value="InterPro"/>
</dbReference>
<dbReference type="PANTHER" id="PTHR30390">
    <property type="entry name" value="SEDOHEPTULOSE 7-PHOSPHATE ISOMERASE / DNAA INITIATOR-ASSOCIATING FACTOR FOR REPLICATION INITIATION"/>
    <property type="match status" value="1"/>
</dbReference>
<dbReference type="GO" id="GO:0016853">
    <property type="term" value="F:isomerase activity"/>
    <property type="evidence" value="ECO:0007669"/>
    <property type="project" value="UniProtKB-KW"/>
</dbReference>
<dbReference type="GO" id="GO:0097367">
    <property type="term" value="F:carbohydrate derivative binding"/>
    <property type="evidence" value="ECO:0007669"/>
    <property type="project" value="InterPro"/>
</dbReference>